<dbReference type="FunFam" id="3.20.20.70:FF:000191">
    <property type="entry name" value="ribulose-phosphate 3-epimerase isoform X2"/>
    <property type="match status" value="1"/>
</dbReference>
<gene>
    <name evidence="11" type="ORF">UU14_C0005G0059</name>
</gene>
<evidence type="ECO:0000256" key="3">
    <source>
        <dbReference type="ARBA" id="ARBA00001954"/>
    </source>
</evidence>
<name>A0A0G0TCD4_9BACT</name>
<dbReference type="GO" id="GO:0016857">
    <property type="term" value="F:racemase and epimerase activity, acting on carbohydrates and derivatives"/>
    <property type="evidence" value="ECO:0007669"/>
    <property type="project" value="InterPro"/>
</dbReference>
<organism evidence="11 12">
    <name type="scientific">Candidatus Roizmanbacteria bacterium GW2011_GWB1_40_7</name>
    <dbReference type="NCBI Taxonomy" id="1618482"/>
    <lineage>
        <taxon>Bacteria</taxon>
        <taxon>Candidatus Roizmaniibacteriota</taxon>
    </lineage>
</organism>
<dbReference type="InterPro" id="IPR011060">
    <property type="entry name" value="RibuloseP-bd_barrel"/>
</dbReference>
<dbReference type="EMBL" id="LBZM01000005">
    <property type="protein sequence ID" value="KKR72491.1"/>
    <property type="molecule type" value="Genomic_DNA"/>
</dbReference>
<dbReference type="Pfam" id="PF00834">
    <property type="entry name" value="Ribul_P_3_epim"/>
    <property type="match status" value="1"/>
</dbReference>
<keyword evidence="9" id="KW-0413">Isomerase</keyword>
<evidence type="ECO:0000256" key="6">
    <source>
        <dbReference type="ARBA" id="ARBA00022833"/>
    </source>
</evidence>
<evidence type="ECO:0000256" key="7">
    <source>
        <dbReference type="ARBA" id="ARBA00023004"/>
    </source>
</evidence>
<dbReference type="Proteomes" id="UP000034664">
    <property type="component" value="Unassembled WGS sequence"/>
</dbReference>
<dbReference type="GO" id="GO:0005975">
    <property type="term" value="P:carbohydrate metabolic process"/>
    <property type="evidence" value="ECO:0007669"/>
    <property type="project" value="InterPro"/>
</dbReference>
<dbReference type="GO" id="GO:0006091">
    <property type="term" value="P:generation of precursor metabolites and energy"/>
    <property type="evidence" value="ECO:0007669"/>
    <property type="project" value="UniProtKB-ARBA"/>
</dbReference>
<dbReference type="GO" id="GO:0046496">
    <property type="term" value="P:nicotinamide nucleotide metabolic process"/>
    <property type="evidence" value="ECO:0007669"/>
    <property type="project" value="UniProtKB-ARBA"/>
</dbReference>
<evidence type="ECO:0000256" key="9">
    <source>
        <dbReference type="ARBA" id="ARBA00023235"/>
    </source>
</evidence>
<accession>A0A0G0TCD4</accession>
<comment type="cofactor">
    <cofactor evidence="2">
        <name>Zn(2+)</name>
        <dbReference type="ChEBI" id="CHEBI:29105"/>
    </cofactor>
</comment>
<comment type="caution">
    <text evidence="11">The sequence shown here is derived from an EMBL/GenBank/DDBJ whole genome shotgun (WGS) entry which is preliminary data.</text>
</comment>
<proteinExistence type="predicted"/>
<evidence type="ECO:0000256" key="1">
    <source>
        <dbReference type="ARBA" id="ARBA00001936"/>
    </source>
</evidence>
<dbReference type="SUPFAM" id="SSF51366">
    <property type="entry name" value="Ribulose-phoshate binding barrel"/>
    <property type="match status" value="1"/>
</dbReference>
<keyword evidence="7" id="KW-0408">Iron</keyword>
<evidence type="ECO:0000256" key="8">
    <source>
        <dbReference type="ARBA" id="ARBA00023211"/>
    </source>
</evidence>
<reference evidence="11 12" key="1">
    <citation type="journal article" date="2015" name="Nature">
        <title>rRNA introns, odd ribosomes, and small enigmatic genomes across a large radiation of phyla.</title>
        <authorList>
            <person name="Brown C.T."/>
            <person name="Hug L.A."/>
            <person name="Thomas B.C."/>
            <person name="Sharon I."/>
            <person name="Castelle C.J."/>
            <person name="Singh A."/>
            <person name="Wilkins M.J."/>
            <person name="Williams K.H."/>
            <person name="Banfield J.F."/>
        </authorList>
    </citation>
    <scope>NUCLEOTIDE SEQUENCE [LARGE SCALE GENOMIC DNA]</scope>
</reference>
<dbReference type="GO" id="GO:1901135">
    <property type="term" value="P:carbohydrate derivative metabolic process"/>
    <property type="evidence" value="ECO:0007669"/>
    <property type="project" value="UniProtKB-ARBA"/>
</dbReference>
<protein>
    <submittedName>
        <fullName evidence="11">Ribulose-phosphate 3-epimerase</fullName>
    </submittedName>
</protein>
<comment type="subunit">
    <text evidence="4">Homodimer.</text>
</comment>
<dbReference type="InterPro" id="IPR000056">
    <property type="entry name" value="Ribul_P_3_epim-like"/>
</dbReference>
<evidence type="ECO:0000256" key="4">
    <source>
        <dbReference type="ARBA" id="ARBA00011738"/>
    </source>
</evidence>
<dbReference type="InterPro" id="IPR013785">
    <property type="entry name" value="Aldolase_TIM"/>
</dbReference>
<keyword evidence="6" id="KW-0862">Zinc</keyword>
<dbReference type="GO" id="GO:0046872">
    <property type="term" value="F:metal ion binding"/>
    <property type="evidence" value="ECO:0007669"/>
    <property type="project" value="UniProtKB-KW"/>
</dbReference>
<evidence type="ECO:0000256" key="2">
    <source>
        <dbReference type="ARBA" id="ARBA00001947"/>
    </source>
</evidence>
<comment type="cofactor">
    <cofactor evidence="1">
        <name>Mn(2+)</name>
        <dbReference type="ChEBI" id="CHEBI:29035"/>
    </cofactor>
</comment>
<dbReference type="PANTHER" id="PTHR11749">
    <property type="entry name" value="RIBULOSE-5-PHOSPHATE-3-EPIMERASE"/>
    <property type="match status" value="1"/>
</dbReference>
<dbReference type="Gene3D" id="3.20.20.70">
    <property type="entry name" value="Aldolase class I"/>
    <property type="match status" value="1"/>
</dbReference>
<evidence type="ECO:0000313" key="11">
    <source>
        <dbReference type="EMBL" id="KKR72491.1"/>
    </source>
</evidence>
<dbReference type="AlphaFoldDB" id="A0A0G0TCD4"/>
<dbReference type="CDD" id="cd00429">
    <property type="entry name" value="RPE"/>
    <property type="match status" value="1"/>
</dbReference>
<keyword evidence="5" id="KW-0479">Metal-binding</keyword>
<evidence type="ECO:0000256" key="5">
    <source>
        <dbReference type="ARBA" id="ARBA00022723"/>
    </source>
</evidence>
<sequence length="234" mass="26464">MLQPIEIIPGIFEKDFSEIERRAKLVAPLTHWTQIDIADNKLVPNTSFLDPDPFRKLISETGVNYELHMMIEDPFAVAQEWIDAGFKRVLLHIESINNFSMYEARSTNYRKQGIEVGLAIDKQTPVDVIIPYLDELDCVLVMTIAAGFSGQKLIPEMLDKIRSIRARKPDLPIEVDGGINYETARWAVEAGATRLVSTSAIFGSEDIEEAINRLQATNCHSGQSRRMRERSGIF</sequence>
<evidence type="ECO:0000256" key="10">
    <source>
        <dbReference type="ARBA" id="ARBA00023277"/>
    </source>
</evidence>
<keyword evidence="8" id="KW-0464">Manganese</keyword>
<keyword evidence="10" id="KW-0119">Carbohydrate metabolism</keyword>
<dbReference type="GO" id="GO:0006163">
    <property type="term" value="P:purine nucleotide metabolic process"/>
    <property type="evidence" value="ECO:0007669"/>
    <property type="project" value="UniProtKB-ARBA"/>
</dbReference>
<comment type="cofactor">
    <cofactor evidence="3">
        <name>Fe(2+)</name>
        <dbReference type="ChEBI" id="CHEBI:29033"/>
    </cofactor>
</comment>
<evidence type="ECO:0000313" key="12">
    <source>
        <dbReference type="Proteomes" id="UP000034664"/>
    </source>
</evidence>